<feature type="coiled-coil region" evidence="1">
    <location>
        <begin position="500"/>
        <end position="527"/>
    </location>
</feature>
<accession>A0A1I2JWF0</accession>
<keyword evidence="4" id="KW-1185">Reference proteome</keyword>
<evidence type="ECO:0000313" key="3">
    <source>
        <dbReference type="EMBL" id="SFF57116.1"/>
    </source>
</evidence>
<evidence type="ECO:0000256" key="2">
    <source>
        <dbReference type="SAM" id="MobiDB-lite"/>
    </source>
</evidence>
<dbReference type="Pfam" id="PF03993">
    <property type="entry name" value="DUF349"/>
    <property type="match status" value="5"/>
</dbReference>
<feature type="compositionally biased region" description="Acidic residues" evidence="2">
    <location>
        <begin position="64"/>
        <end position="80"/>
    </location>
</feature>
<organism evidence="3 4">
    <name type="scientific">Thermoflexibacter ruber</name>
    <dbReference type="NCBI Taxonomy" id="1003"/>
    <lineage>
        <taxon>Bacteria</taxon>
        <taxon>Pseudomonadati</taxon>
        <taxon>Bacteroidota</taxon>
        <taxon>Cytophagia</taxon>
        <taxon>Cytophagales</taxon>
        <taxon>Thermoflexibacteraceae</taxon>
        <taxon>Thermoflexibacter</taxon>
    </lineage>
</organism>
<dbReference type="InterPro" id="IPR007139">
    <property type="entry name" value="DUF349"/>
</dbReference>
<name>A0A1I2JWF0_9BACT</name>
<gene>
    <name evidence="3" type="ORF">SAMN04488541_106110</name>
</gene>
<evidence type="ECO:0008006" key="5">
    <source>
        <dbReference type="Google" id="ProtNLM"/>
    </source>
</evidence>
<keyword evidence="1" id="KW-0175">Coiled coil</keyword>
<dbReference type="EMBL" id="FONY01000061">
    <property type="protein sequence ID" value="SFF57116.1"/>
    <property type="molecule type" value="Genomic_DNA"/>
</dbReference>
<feature type="coiled-coil region" evidence="1">
    <location>
        <begin position="586"/>
        <end position="647"/>
    </location>
</feature>
<proteinExistence type="predicted"/>
<dbReference type="OrthoDB" id="5422202at2"/>
<feature type="region of interest" description="Disordered" evidence="2">
    <location>
        <begin position="55"/>
        <end position="82"/>
    </location>
</feature>
<dbReference type="STRING" id="1003.SAMN04488541_106110"/>
<dbReference type="Proteomes" id="UP000199513">
    <property type="component" value="Unassembled WGS sequence"/>
</dbReference>
<evidence type="ECO:0000313" key="4">
    <source>
        <dbReference type="Proteomes" id="UP000199513"/>
    </source>
</evidence>
<sequence>MNMVDNEINVHESEQILASEQEMNNEVENNNDMPFAETNVPTSEEQETLAIVSEISPDSTLENTVEDNEEENELSEEEEKDFSHLTKEQLLAESEALFKETSFRKIDSVLRQLKAEIDRINREAREEQLKRYLEAGGEEDGFQYKQDSIIEAFYANYKALKEKKAKYFAEQDKKRQKNLEVKNDIIKQIKAIVETGDTTKQSIEHLKELQKKWKETGAVPPTETEQLYETYNALLDRFYSQKNIDNQLVELDRKKNLEAKTEICKKAEALLEFSNINEAISQLNKLHEEYRSIGHVPREEQEALWQRFKAASDKLYDKKRNFLDNVKKRLEENMKLKQALCLKIESFPEFNSDRIADWNQKTKEILALQEEWDKIGPAPREVAKDINKQFWSNFKTFFNNKGRFFEKLEKQREENLKAKIALCEQAEAVKESTEWEETSDLLKKLQEDWKEIGPVPEAQRDAIYERFKNACDYFFNRKRNRKSSQDQEFEANLAKKKEICEAIEKMAKAKESNVDKLMEQLDAWLEIGFVPRKAMNSIQERITKAIDAFINAMPVSGEEKEKQRFAAQIKLMGNAGGSDRKMIRKEQTLRKRINNIENDIALWKNNLEFFAQSKTADKLRVEFNSKIEEATKELESLKAQLKILQNM</sequence>
<evidence type="ECO:0000256" key="1">
    <source>
        <dbReference type="SAM" id="Coils"/>
    </source>
</evidence>
<dbReference type="AlphaFoldDB" id="A0A1I2JWF0"/>
<dbReference type="RefSeq" id="WP_091549375.1">
    <property type="nucleotide sequence ID" value="NZ_FONY01000061.1"/>
</dbReference>
<reference evidence="3 4" key="1">
    <citation type="submission" date="2016-10" db="EMBL/GenBank/DDBJ databases">
        <authorList>
            <person name="de Groot N.N."/>
        </authorList>
    </citation>
    <scope>NUCLEOTIDE SEQUENCE [LARGE SCALE GENOMIC DNA]</scope>
    <source>
        <strain>GEY</strain>
        <strain evidence="4">DSM 9560</strain>
    </source>
</reference>
<protein>
    <recommendedName>
        <fullName evidence="5">DUF349 domain-containing protein</fullName>
    </recommendedName>
</protein>